<keyword evidence="2" id="KW-0963">Cytoplasm</keyword>
<keyword evidence="7" id="KW-0010">Activator</keyword>
<keyword evidence="5" id="KW-0805">Transcription regulation</keyword>
<protein>
    <submittedName>
        <fullName evidence="11">Response regulator</fullName>
    </submittedName>
</protein>
<evidence type="ECO:0000256" key="1">
    <source>
        <dbReference type="ARBA" id="ARBA00004496"/>
    </source>
</evidence>
<evidence type="ECO:0000256" key="5">
    <source>
        <dbReference type="ARBA" id="ARBA00023015"/>
    </source>
</evidence>
<dbReference type="InterPro" id="IPR011006">
    <property type="entry name" value="CheY-like_superfamily"/>
</dbReference>
<evidence type="ECO:0000256" key="6">
    <source>
        <dbReference type="ARBA" id="ARBA00023125"/>
    </source>
</evidence>
<evidence type="ECO:0000313" key="11">
    <source>
        <dbReference type="EMBL" id="MFC0561155.1"/>
    </source>
</evidence>
<dbReference type="Proteomes" id="UP001589833">
    <property type="component" value="Unassembled WGS sequence"/>
</dbReference>
<keyword evidence="3 9" id="KW-0597">Phosphoprotein</keyword>
<evidence type="ECO:0000313" key="12">
    <source>
        <dbReference type="Proteomes" id="UP001589833"/>
    </source>
</evidence>
<dbReference type="PROSITE" id="PS50110">
    <property type="entry name" value="RESPONSE_REGULATORY"/>
    <property type="match status" value="1"/>
</dbReference>
<dbReference type="Gene3D" id="3.40.50.2300">
    <property type="match status" value="1"/>
</dbReference>
<dbReference type="Pfam" id="PF00072">
    <property type="entry name" value="Response_reg"/>
    <property type="match status" value="1"/>
</dbReference>
<keyword evidence="4" id="KW-0902">Two-component regulatory system</keyword>
<dbReference type="EMBL" id="JBHLTR010000054">
    <property type="protein sequence ID" value="MFC0561155.1"/>
    <property type="molecule type" value="Genomic_DNA"/>
</dbReference>
<comment type="subcellular location">
    <subcellularLocation>
        <location evidence="1">Cytoplasm</location>
    </subcellularLocation>
</comment>
<accession>A0ABV6NK61</accession>
<evidence type="ECO:0000256" key="3">
    <source>
        <dbReference type="ARBA" id="ARBA00022553"/>
    </source>
</evidence>
<feature type="modified residue" description="4-aspartylphosphate" evidence="9">
    <location>
        <position position="59"/>
    </location>
</feature>
<evidence type="ECO:0000256" key="7">
    <source>
        <dbReference type="ARBA" id="ARBA00023159"/>
    </source>
</evidence>
<evidence type="ECO:0000256" key="9">
    <source>
        <dbReference type="PROSITE-ProRule" id="PRU00169"/>
    </source>
</evidence>
<dbReference type="SMART" id="SM00448">
    <property type="entry name" value="REC"/>
    <property type="match status" value="1"/>
</dbReference>
<keyword evidence="8" id="KW-0804">Transcription</keyword>
<dbReference type="InterPro" id="IPR024187">
    <property type="entry name" value="Sig_transdc_resp-reg_cit/mal"/>
</dbReference>
<evidence type="ECO:0000256" key="2">
    <source>
        <dbReference type="ARBA" id="ARBA00022490"/>
    </source>
</evidence>
<feature type="domain" description="Response regulatory" evidence="10">
    <location>
        <begin position="7"/>
        <end position="124"/>
    </location>
</feature>
<keyword evidence="12" id="KW-1185">Reference proteome</keyword>
<organism evidence="11 12">
    <name type="scientific">Halalkalibacter alkalisediminis</name>
    <dbReference type="NCBI Taxonomy" id="935616"/>
    <lineage>
        <taxon>Bacteria</taxon>
        <taxon>Bacillati</taxon>
        <taxon>Bacillota</taxon>
        <taxon>Bacilli</taxon>
        <taxon>Bacillales</taxon>
        <taxon>Bacillaceae</taxon>
        <taxon>Halalkalibacter</taxon>
    </lineage>
</organism>
<dbReference type="PANTHER" id="PTHR45526">
    <property type="entry name" value="TRANSCRIPTIONAL REGULATORY PROTEIN DPIA"/>
    <property type="match status" value="1"/>
</dbReference>
<dbReference type="Pfam" id="PF20714">
    <property type="entry name" value="HTH_64"/>
    <property type="match status" value="1"/>
</dbReference>
<keyword evidence="6" id="KW-0238">DNA-binding</keyword>
<gene>
    <name evidence="11" type="ORF">ACFFH4_19600</name>
</gene>
<evidence type="ECO:0000256" key="8">
    <source>
        <dbReference type="ARBA" id="ARBA00023163"/>
    </source>
</evidence>
<name>A0ABV6NK61_9BACI</name>
<dbReference type="SUPFAM" id="SSF52172">
    <property type="entry name" value="CheY-like"/>
    <property type="match status" value="1"/>
</dbReference>
<comment type="caution">
    <text evidence="11">The sequence shown here is derived from an EMBL/GenBank/DDBJ whole genome shotgun (WGS) entry which is preliminary data.</text>
</comment>
<dbReference type="InterPro" id="IPR048714">
    <property type="entry name" value="DpiA-like_HTH"/>
</dbReference>
<dbReference type="InterPro" id="IPR051271">
    <property type="entry name" value="2C-system_Tx_regulators"/>
</dbReference>
<dbReference type="InterPro" id="IPR001789">
    <property type="entry name" value="Sig_transdc_resp-reg_receiver"/>
</dbReference>
<reference evidence="11 12" key="1">
    <citation type="submission" date="2024-09" db="EMBL/GenBank/DDBJ databases">
        <authorList>
            <person name="Sun Q."/>
            <person name="Mori K."/>
        </authorList>
    </citation>
    <scope>NUCLEOTIDE SEQUENCE [LARGE SCALE GENOMIC DNA]</scope>
    <source>
        <strain evidence="11 12">NCAIM B.02301</strain>
    </source>
</reference>
<proteinExistence type="predicted"/>
<dbReference type="PANTHER" id="PTHR45526:SF1">
    <property type="entry name" value="TRANSCRIPTIONAL REGULATORY PROTEIN DCUR-RELATED"/>
    <property type="match status" value="1"/>
</dbReference>
<dbReference type="RefSeq" id="WP_273842545.1">
    <property type="nucleotide sequence ID" value="NZ_JAQQWT010000005.1"/>
</dbReference>
<evidence type="ECO:0000256" key="4">
    <source>
        <dbReference type="ARBA" id="ARBA00023012"/>
    </source>
</evidence>
<dbReference type="PIRSF" id="PIRSF006171">
    <property type="entry name" value="RR_citrat_malat"/>
    <property type="match status" value="1"/>
</dbReference>
<evidence type="ECO:0000259" key="10">
    <source>
        <dbReference type="PROSITE" id="PS50110"/>
    </source>
</evidence>
<sequence length="233" mass="27053">MSNRTYQVLVVEDDFRLAGINQEFIEELPYFKVVNVCMTGKETLQFLENSDKPDLIFLDMYIPDVKGLELLWTIRTLYKDIDIIMVTAAKEVETIQEAIRGGVFDYLVKPLEKNRVHYSLQRYQQKQSMFEEKKEFTQKEIDLLQTDLKSNTLNQIMAEGLPKGVNPHTLGKVKRLLEDHKETGLTALEGAEYLGASRSTTRRYFEYFISVGTAKAEMIYGDVGRPERRYFPL</sequence>